<dbReference type="EMBL" id="QMIF01000003">
    <property type="protein sequence ID" value="TVM35158.1"/>
    <property type="molecule type" value="Genomic_DNA"/>
</dbReference>
<evidence type="ECO:0000256" key="2">
    <source>
        <dbReference type="SAM" id="MobiDB-lite"/>
    </source>
</evidence>
<dbReference type="AlphaFoldDB" id="A0A6P1ZM74"/>
<accession>A0A6P1ZM74</accession>
<gene>
    <name evidence="6" type="ORF">DQK91_07110</name>
    <name evidence="5" type="ORF">E8L03_04685</name>
</gene>
<feature type="coiled-coil region" evidence="1">
    <location>
        <begin position="21"/>
        <end position="55"/>
    </location>
</feature>
<evidence type="ECO:0000313" key="5">
    <source>
        <dbReference type="EMBL" id="QJT08265.1"/>
    </source>
</evidence>
<dbReference type="Pfam" id="PF24481">
    <property type="entry name" value="CT398_CC"/>
    <property type="match status" value="1"/>
</dbReference>
<keyword evidence="1" id="KW-0175">Coiled coil</keyword>
<evidence type="ECO:0000256" key="1">
    <source>
        <dbReference type="SAM" id="Coils"/>
    </source>
</evidence>
<dbReference type="PANTHER" id="PTHR39082">
    <property type="entry name" value="PHOSPHOLIPASE C-BETA-2-RELATED"/>
    <property type="match status" value="1"/>
</dbReference>
<sequence>MSIYLKQIEQLVALQRVDSEIILLKEELESAPKEVEQLEQDYSQFRERKEQILEKIDYLQSQQKRLDGEISDDDLKIKKSKNKLMMASNTKEYHAMMREMDNIEKLNRMREEERMALVEELERQRAALEEVESESSSLKENLDEKQSTLEQRVEEIEARLAVLDKQRKAAGQHVPAPVLGRYEFIRSRLAAPVIVPVMEGVCSGCNIAIPPQSFIELQKGQQILNCPNCQRLIYWCEHFEESHEPVPGKPQAAPKTHKEAAEEAE</sequence>
<dbReference type="RefSeq" id="WP_144234715.1">
    <property type="nucleotide sequence ID" value="NZ_CP039543.1"/>
</dbReference>
<feature type="region of interest" description="Disordered" evidence="2">
    <location>
        <begin position="244"/>
        <end position="265"/>
    </location>
</feature>
<dbReference type="OrthoDB" id="9795058at2"/>
<dbReference type="InterPro" id="IPR052376">
    <property type="entry name" value="Oxidative_Scav/Glycosyltrans"/>
</dbReference>
<dbReference type="Proteomes" id="UP000434052">
    <property type="component" value="Unassembled WGS sequence"/>
</dbReference>
<feature type="compositionally biased region" description="Basic and acidic residues" evidence="2">
    <location>
        <begin position="256"/>
        <end position="265"/>
    </location>
</feature>
<protein>
    <recommendedName>
        <fullName evidence="9">C4-type zinc ribbon domain-containing protein</fullName>
    </recommendedName>
</protein>
<organism evidence="6 7">
    <name type="scientific">Oceanidesulfovibrio marinus</name>
    <dbReference type="NCBI Taxonomy" id="370038"/>
    <lineage>
        <taxon>Bacteria</taxon>
        <taxon>Pseudomonadati</taxon>
        <taxon>Thermodesulfobacteriota</taxon>
        <taxon>Desulfovibrionia</taxon>
        <taxon>Desulfovibrionales</taxon>
        <taxon>Desulfovibrionaceae</taxon>
        <taxon>Oceanidesulfovibrio</taxon>
    </lineage>
</organism>
<keyword evidence="8" id="KW-1185">Reference proteome</keyword>
<dbReference type="Gene3D" id="1.10.287.1490">
    <property type="match status" value="1"/>
</dbReference>
<name>A0A6P1ZM74_9BACT</name>
<reference evidence="6 7" key="1">
    <citation type="submission" date="2018-06" db="EMBL/GenBank/DDBJ databases">
        <title>Complete genome of Desulfovibrio marinus P48SEP.</title>
        <authorList>
            <person name="Crispim J.S."/>
            <person name="Vidigal P.M.P."/>
            <person name="Silva L.C.F."/>
            <person name="Araujo L.C."/>
            <person name="Laguardia C.N."/>
            <person name="Dias R.S."/>
            <person name="Sousa M.P."/>
            <person name="Paula S.O."/>
            <person name="Silva C."/>
        </authorList>
    </citation>
    <scope>NUCLEOTIDE SEQUENCE [LARGE SCALE GENOMIC DNA]</scope>
    <source>
        <strain evidence="6 7">P48SEP</strain>
    </source>
</reference>
<dbReference type="PANTHER" id="PTHR39082:SF1">
    <property type="entry name" value="SCAVENGER RECEPTOR CLASS A MEMBER 3"/>
    <property type="match status" value="1"/>
</dbReference>
<dbReference type="Pfam" id="PF02591">
    <property type="entry name" value="Zn_ribbon_9"/>
    <property type="match status" value="1"/>
</dbReference>
<proteinExistence type="predicted"/>
<evidence type="ECO:0000259" key="3">
    <source>
        <dbReference type="Pfam" id="PF02591"/>
    </source>
</evidence>
<dbReference type="EMBL" id="CP039543">
    <property type="protein sequence ID" value="QJT08265.1"/>
    <property type="molecule type" value="Genomic_DNA"/>
</dbReference>
<reference evidence="5 8" key="2">
    <citation type="submission" date="2019-04" db="EMBL/GenBank/DDBJ databases">
        <title>Isolation and culture of sulfate reducing bacteria from the cold seep of the South China Sea.</title>
        <authorList>
            <person name="Sun C."/>
            <person name="Liu R."/>
        </authorList>
    </citation>
    <scope>NUCLEOTIDE SEQUENCE [LARGE SCALE GENOMIC DNA]</scope>
    <source>
        <strain evidence="5 8">CS1</strain>
    </source>
</reference>
<evidence type="ECO:0000313" key="8">
    <source>
        <dbReference type="Proteomes" id="UP000503251"/>
    </source>
</evidence>
<dbReference type="InterPro" id="IPR056003">
    <property type="entry name" value="CT398_CC_hairpin"/>
</dbReference>
<evidence type="ECO:0000313" key="7">
    <source>
        <dbReference type="Proteomes" id="UP000434052"/>
    </source>
</evidence>
<feature type="domain" description="CT398-like coiled coil hairpin" evidence="4">
    <location>
        <begin position="14"/>
        <end position="188"/>
    </location>
</feature>
<evidence type="ECO:0000313" key="6">
    <source>
        <dbReference type="EMBL" id="TVM35158.1"/>
    </source>
</evidence>
<evidence type="ECO:0000259" key="4">
    <source>
        <dbReference type="Pfam" id="PF24481"/>
    </source>
</evidence>
<feature type="domain" description="C4-type zinc ribbon" evidence="3">
    <location>
        <begin position="201"/>
        <end position="232"/>
    </location>
</feature>
<dbReference type="Proteomes" id="UP000503251">
    <property type="component" value="Chromosome"/>
</dbReference>
<dbReference type="InterPro" id="IPR003743">
    <property type="entry name" value="Zf-RING_7"/>
</dbReference>
<evidence type="ECO:0008006" key="9">
    <source>
        <dbReference type="Google" id="ProtNLM"/>
    </source>
</evidence>
<feature type="coiled-coil region" evidence="1">
    <location>
        <begin position="103"/>
        <end position="166"/>
    </location>
</feature>